<dbReference type="RefSeq" id="WP_220163092.1">
    <property type="nucleotide sequence ID" value="NZ_CP080507.1"/>
</dbReference>
<dbReference type="InterPro" id="IPR050388">
    <property type="entry name" value="ABC_Ni/Peptide_Import"/>
</dbReference>
<proteinExistence type="inferred from homology"/>
<dbReference type="InterPro" id="IPR017871">
    <property type="entry name" value="ABC_transporter-like_CS"/>
</dbReference>
<evidence type="ECO:0000256" key="7">
    <source>
        <dbReference type="ARBA" id="ARBA00023136"/>
    </source>
</evidence>
<dbReference type="InterPro" id="IPR013563">
    <property type="entry name" value="Oligopep_ABC_C"/>
</dbReference>
<evidence type="ECO:0000256" key="3">
    <source>
        <dbReference type="ARBA" id="ARBA00022448"/>
    </source>
</evidence>
<evidence type="ECO:0000256" key="5">
    <source>
        <dbReference type="ARBA" id="ARBA00022741"/>
    </source>
</evidence>
<evidence type="ECO:0000256" key="2">
    <source>
        <dbReference type="ARBA" id="ARBA00005417"/>
    </source>
</evidence>
<dbReference type="GO" id="GO:0015833">
    <property type="term" value="P:peptide transport"/>
    <property type="evidence" value="ECO:0007669"/>
    <property type="project" value="InterPro"/>
</dbReference>
<evidence type="ECO:0000256" key="6">
    <source>
        <dbReference type="ARBA" id="ARBA00022840"/>
    </source>
</evidence>
<evidence type="ECO:0000256" key="1">
    <source>
        <dbReference type="ARBA" id="ARBA00004417"/>
    </source>
</evidence>
<dbReference type="FunFam" id="3.40.50.300:FF:000016">
    <property type="entry name" value="Oligopeptide ABC transporter ATP-binding component"/>
    <property type="match status" value="1"/>
</dbReference>
<keyword evidence="3" id="KW-0813">Transport</keyword>
<feature type="domain" description="ABC transporter" evidence="8">
    <location>
        <begin position="11"/>
        <end position="268"/>
    </location>
</feature>
<dbReference type="SMART" id="SM00382">
    <property type="entry name" value="AAA"/>
    <property type="match status" value="1"/>
</dbReference>
<dbReference type="NCBIfam" id="TIGR01727">
    <property type="entry name" value="oligo_HPY"/>
    <property type="match status" value="1"/>
</dbReference>
<keyword evidence="5" id="KW-0547">Nucleotide-binding</keyword>
<dbReference type="Pfam" id="PF08352">
    <property type="entry name" value="oligo_HPY"/>
    <property type="match status" value="1"/>
</dbReference>
<dbReference type="InterPro" id="IPR003439">
    <property type="entry name" value="ABC_transporter-like_ATP-bd"/>
</dbReference>
<dbReference type="KEGG" id="ole:K0B96_01615"/>
<dbReference type="Proteomes" id="UP000825051">
    <property type="component" value="Chromosome"/>
</dbReference>
<dbReference type="PROSITE" id="PS50893">
    <property type="entry name" value="ABC_TRANSPORTER_2"/>
    <property type="match status" value="1"/>
</dbReference>
<comment type="subcellular location">
    <subcellularLocation>
        <location evidence="1">Cell inner membrane</location>
        <topology evidence="1">Peripheral membrane protein</topology>
    </subcellularLocation>
</comment>
<gene>
    <name evidence="9" type="ORF">K0B96_01615</name>
</gene>
<evidence type="ECO:0000259" key="8">
    <source>
        <dbReference type="PROSITE" id="PS50893"/>
    </source>
</evidence>
<dbReference type="InterPro" id="IPR003593">
    <property type="entry name" value="AAA+_ATPase"/>
</dbReference>
<protein>
    <submittedName>
        <fullName evidence="9">ABC transporter ATP-binding protein</fullName>
    </submittedName>
</protein>
<dbReference type="PROSITE" id="PS00211">
    <property type="entry name" value="ABC_TRANSPORTER_1"/>
    <property type="match status" value="1"/>
</dbReference>
<dbReference type="CDD" id="cd03257">
    <property type="entry name" value="ABC_NikE_OppD_transporters"/>
    <property type="match status" value="1"/>
</dbReference>
<keyword evidence="7" id="KW-0472">Membrane</keyword>
<dbReference type="AlphaFoldDB" id="A0A8F9XGL2"/>
<keyword evidence="10" id="KW-1185">Reference proteome</keyword>
<reference evidence="9" key="1">
    <citation type="submission" date="2021-08" db="EMBL/GenBank/DDBJ databases">
        <title>Genome of a novel bacterium of the phylum Verrucomicrobia, Oleiharenicola sp. KSB-15.</title>
        <authorList>
            <person name="Chung J.-H."/>
            <person name="Ahn J.-H."/>
            <person name="Yoon Y."/>
            <person name="Kim D.-Y."/>
            <person name="An S.-H."/>
            <person name="Park I."/>
            <person name="Yeon J."/>
        </authorList>
    </citation>
    <scope>NUCLEOTIDE SEQUENCE</scope>
    <source>
        <strain evidence="9">KSB-15</strain>
    </source>
</reference>
<dbReference type="PANTHER" id="PTHR43297:SF2">
    <property type="entry name" value="DIPEPTIDE TRANSPORT ATP-BINDING PROTEIN DPPD"/>
    <property type="match status" value="1"/>
</dbReference>
<comment type="similarity">
    <text evidence="2">Belongs to the ABC transporter superfamily.</text>
</comment>
<organism evidence="9 10">
    <name type="scientific">Horticoccus luteus</name>
    <dbReference type="NCBI Taxonomy" id="2862869"/>
    <lineage>
        <taxon>Bacteria</taxon>
        <taxon>Pseudomonadati</taxon>
        <taxon>Verrucomicrobiota</taxon>
        <taxon>Opitutia</taxon>
        <taxon>Opitutales</taxon>
        <taxon>Opitutaceae</taxon>
        <taxon>Horticoccus</taxon>
    </lineage>
</organism>
<dbReference type="Gene3D" id="3.40.50.300">
    <property type="entry name" value="P-loop containing nucleotide triphosphate hydrolases"/>
    <property type="match status" value="1"/>
</dbReference>
<dbReference type="InterPro" id="IPR027417">
    <property type="entry name" value="P-loop_NTPase"/>
</dbReference>
<dbReference type="GO" id="GO:0005524">
    <property type="term" value="F:ATP binding"/>
    <property type="evidence" value="ECO:0007669"/>
    <property type="project" value="UniProtKB-KW"/>
</dbReference>
<evidence type="ECO:0000313" key="10">
    <source>
        <dbReference type="Proteomes" id="UP000825051"/>
    </source>
</evidence>
<evidence type="ECO:0000256" key="4">
    <source>
        <dbReference type="ARBA" id="ARBA00022475"/>
    </source>
</evidence>
<dbReference type="EMBL" id="CP080507">
    <property type="protein sequence ID" value="QYM79342.1"/>
    <property type="molecule type" value="Genomic_DNA"/>
</dbReference>
<dbReference type="SUPFAM" id="SSF52540">
    <property type="entry name" value="P-loop containing nucleoside triphosphate hydrolases"/>
    <property type="match status" value="1"/>
</dbReference>
<sequence>MSTTLPSPNVLEVVGLRTHFETEDGSLPAVNGVNFSIPRGRTLALVGESGCGKSVTSYSILRLIQPPGRIVGGKILLHSARAGEIDIAALNEKSPLLYRVRGGLVSMIFQEPMTALSPVHTVGDQISEAILLHHDVSKAEARTRGIEMLRKVGVSAPDRRYDQYPHEMSGGMRQRVVIAMALVCRPELLIADEPTTALDVTIQAQILGLIKTLQQEIGCSVLLITHDLGVVAQTADEVAVMYLGRIVEHGPVRAVLKHPRHPYTQGMLKSIPSLNRGARLASIPGTVPSLTAIPRGCPFHPRCAHAVSGRCDVGAPPPLHSVGETHTVACVRAEEISAP</sequence>
<name>A0A8F9XGL2_9BACT</name>
<dbReference type="GO" id="GO:0016887">
    <property type="term" value="F:ATP hydrolysis activity"/>
    <property type="evidence" value="ECO:0007669"/>
    <property type="project" value="InterPro"/>
</dbReference>
<dbReference type="Pfam" id="PF00005">
    <property type="entry name" value="ABC_tran"/>
    <property type="match status" value="1"/>
</dbReference>
<dbReference type="PANTHER" id="PTHR43297">
    <property type="entry name" value="OLIGOPEPTIDE TRANSPORT ATP-BINDING PROTEIN APPD"/>
    <property type="match status" value="1"/>
</dbReference>
<dbReference type="GO" id="GO:0005886">
    <property type="term" value="C:plasma membrane"/>
    <property type="evidence" value="ECO:0007669"/>
    <property type="project" value="UniProtKB-SubCell"/>
</dbReference>
<evidence type="ECO:0000313" key="9">
    <source>
        <dbReference type="EMBL" id="QYM79342.1"/>
    </source>
</evidence>
<keyword evidence="6 9" id="KW-0067">ATP-binding</keyword>
<keyword evidence="4" id="KW-1003">Cell membrane</keyword>
<accession>A0A8F9XGL2</accession>